<dbReference type="GO" id="GO:0006612">
    <property type="term" value="P:protein targeting to membrane"/>
    <property type="evidence" value="ECO:0007669"/>
    <property type="project" value="TreeGrafter"/>
</dbReference>
<comment type="subcellular location">
    <subcellularLocation>
        <location evidence="1">Membrane</location>
        <topology evidence="1">Single-pass membrane protein</topology>
    </subcellularLocation>
</comment>
<reference evidence="9" key="1">
    <citation type="submission" date="2025-08" db="UniProtKB">
        <authorList>
            <consortium name="Ensembl"/>
        </authorList>
    </citation>
    <scope>IDENTIFICATION</scope>
</reference>
<dbReference type="GeneTree" id="ENSGT00940000164175"/>
<name>A0A3Q3L5E1_9LABR</name>
<protein>
    <submittedName>
        <fullName evidence="9">Receptor-transporting protein 3-like</fullName>
    </submittedName>
</protein>
<evidence type="ECO:0000313" key="10">
    <source>
        <dbReference type="Proteomes" id="UP000261660"/>
    </source>
</evidence>
<keyword evidence="5" id="KW-0862">Zinc</keyword>
<keyword evidence="6" id="KW-1133">Transmembrane helix</keyword>
<keyword evidence="4" id="KW-0863">Zinc-finger</keyword>
<organism evidence="9 10">
    <name type="scientific">Labrus bergylta</name>
    <name type="common">ballan wrasse</name>
    <dbReference type="NCBI Taxonomy" id="56723"/>
    <lineage>
        <taxon>Eukaryota</taxon>
        <taxon>Metazoa</taxon>
        <taxon>Chordata</taxon>
        <taxon>Craniata</taxon>
        <taxon>Vertebrata</taxon>
        <taxon>Euteleostomi</taxon>
        <taxon>Actinopterygii</taxon>
        <taxon>Neopterygii</taxon>
        <taxon>Teleostei</taxon>
        <taxon>Neoteleostei</taxon>
        <taxon>Acanthomorphata</taxon>
        <taxon>Eupercaria</taxon>
        <taxon>Labriformes</taxon>
        <taxon>Labridae</taxon>
        <taxon>Labrus</taxon>
    </lineage>
</organism>
<keyword evidence="7" id="KW-0472">Membrane</keyword>
<dbReference type="PANTHER" id="PTHR14402">
    <property type="entry name" value="RECEPTOR TRANSPORTING PROTEIN"/>
    <property type="match status" value="1"/>
</dbReference>
<dbReference type="SMART" id="SM01328">
    <property type="entry name" value="zf-3CxxC"/>
    <property type="match status" value="1"/>
</dbReference>
<evidence type="ECO:0000256" key="6">
    <source>
        <dbReference type="ARBA" id="ARBA00022989"/>
    </source>
</evidence>
<dbReference type="InterPro" id="IPR027377">
    <property type="entry name" value="ZAR1/RTP1-5-like_Znf-3CxxC"/>
</dbReference>
<dbReference type="AlphaFoldDB" id="A0A3Q3L5E1"/>
<dbReference type="GO" id="GO:0008270">
    <property type="term" value="F:zinc ion binding"/>
    <property type="evidence" value="ECO:0007669"/>
    <property type="project" value="UniProtKB-KW"/>
</dbReference>
<evidence type="ECO:0000256" key="3">
    <source>
        <dbReference type="ARBA" id="ARBA00022723"/>
    </source>
</evidence>
<keyword evidence="2" id="KW-0812">Transmembrane</keyword>
<proteinExistence type="predicted"/>
<dbReference type="InParanoid" id="A0A3Q3L5E1"/>
<keyword evidence="10" id="KW-1185">Reference proteome</keyword>
<dbReference type="STRING" id="56723.ENSLBEP00000004129"/>
<dbReference type="OrthoDB" id="8121437at2759"/>
<evidence type="ECO:0000256" key="4">
    <source>
        <dbReference type="ARBA" id="ARBA00022771"/>
    </source>
</evidence>
<keyword evidence="3" id="KW-0479">Metal-binding</keyword>
<dbReference type="Proteomes" id="UP000261660">
    <property type="component" value="Unplaced"/>
</dbReference>
<dbReference type="InterPro" id="IPR026096">
    <property type="entry name" value="R-trans_p"/>
</dbReference>
<evidence type="ECO:0000256" key="2">
    <source>
        <dbReference type="ARBA" id="ARBA00022692"/>
    </source>
</evidence>
<dbReference type="GO" id="GO:0031849">
    <property type="term" value="F:olfactory receptor binding"/>
    <property type="evidence" value="ECO:0007669"/>
    <property type="project" value="TreeGrafter"/>
</dbReference>
<dbReference type="GO" id="GO:0051205">
    <property type="term" value="P:protein insertion into membrane"/>
    <property type="evidence" value="ECO:0007669"/>
    <property type="project" value="TreeGrafter"/>
</dbReference>
<evidence type="ECO:0000256" key="7">
    <source>
        <dbReference type="ARBA" id="ARBA00023136"/>
    </source>
</evidence>
<sequence length="210" mass="24718">MINREKIADSARAVSRLRAKASFHRFTSFENGPANNMSPPTDWIPGLWKDIFDDMLNDDNELDYEDQWTLTFNYNQTEEITKQERRRGWKVYCHCAYGHFRCETCNKTWPSARVVVLFRYRLQGNRGTVIMRPFRQACRRCQDDEFELPGFSDEEVEKALRRLFSKIRKNCYDDDSDDGSSTCSRKVFTKPHEASLCEACRMGICCQDED</sequence>
<dbReference type="GO" id="GO:0016020">
    <property type="term" value="C:membrane"/>
    <property type="evidence" value="ECO:0007669"/>
    <property type="project" value="UniProtKB-SubCell"/>
</dbReference>
<evidence type="ECO:0000259" key="8">
    <source>
        <dbReference type="SMART" id="SM01328"/>
    </source>
</evidence>
<dbReference type="Pfam" id="PF13695">
    <property type="entry name" value="Zn_ribbon_3CxxC"/>
    <property type="match status" value="1"/>
</dbReference>
<dbReference type="PANTHER" id="PTHR14402:SF20">
    <property type="entry name" value="RECEPTOR-TRANSPORTING PROTEIN 2"/>
    <property type="match status" value="1"/>
</dbReference>
<accession>A0A3Q3L5E1</accession>
<reference evidence="9" key="2">
    <citation type="submission" date="2025-09" db="UniProtKB">
        <authorList>
            <consortium name="Ensembl"/>
        </authorList>
    </citation>
    <scope>IDENTIFICATION</scope>
</reference>
<evidence type="ECO:0000313" key="9">
    <source>
        <dbReference type="Ensembl" id="ENSLBEP00000004129.1"/>
    </source>
</evidence>
<dbReference type="Ensembl" id="ENSLBET00000004344.1">
    <property type="protein sequence ID" value="ENSLBEP00000004129.1"/>
    <property type="gene ID" value="ENSLBEG00000003195.1"/>
</dbReference>
<feature type="domain" description="3CxxC-type" evidence="8">
    <location>
        <begin position="95"/>
        <end position="203"/>
    </location>
</feature>
<evidence type="ECO:0000256" key="5">
    <source>
        <dbReference type="ARBA" id="ARBA00022833"/>
    </source>
</evidence>
<evidence type="ECO:0000256" key="1">
    <source>
        <dbReference type="ARBA" id="ARBA00004167"/>
    </source>
</evidence>